<dbReference type="AlphaFoldDB" id="A0A6P8X3W7"/>
<dbReference type="Pfam" id="PF03567">
    <property type="entry name" value="Sulfotransfer_2"/>
    <property type="match status" value="1"/>
</dbReference>
<dbReference type="PANTHER" id="PTHR12129:SF20">
    <property type="entry name" value="HEPARAN SULFATE 2-O-SULFOTRANSFERASE PIPE"/>
    <property type="match status" value="1"/>
</dbReference>
<protein>
    <submittedName>
        <fullName evidence="12">Heparan sulfate 2-O-sulfotransferase pipe isoform X4</fullName>
    </submittedName>
</protein>
<accession>A0A6P8X3W7</accession>
<keyword evidence="7" id="KW-0333">Golgi apparatus</keyword>
<dbReference type="Proteomes" id="UP000515160">
    <property type="component" value="Chromosome 3"/>
</dbReference>
<dbReference type="SUPFAM" id="SSF52540">
    <property type="entry name" value="P-loop containing nucleoside triphosphate hydrolases"/>
    <property type="match status" value="1"/>
</dbReference>
<dbReference type="FunFam" id="3.40.50.300:FF:001863">
    <property type="entry name" value="Heparan sulfate 2-o-sulfotransferase"/>
    <property type="match status" value="1"/>
</dbReference>
<keyword evidence="6 10" id="KW-1133">Transmembrane helix</keyword>
<keyword evidence="9" id="KW-0325">Glycoprotein</keyword>
<evidence type="ECO:0000256" key="2">
    <source>
        <dbReference type="ARBA" id="ARBA00010569"/>
    </source>
</evidence>
<name>A0A6P8X3W7_DROAB</name>
<evidence type="ECO:0000256" key="3">
    <source>
        <dbReference type="ARBA" id="ARBA00022679"/>
    </source>
</evidence>
<keyword evidence="8 10" id="KW-0472">Membrane</keyword>
<keyword evidence="11" id="KW-1185">Reference proteome</keyword>
<evidence type="ECO:0000313" key="12">
    <source>
        <dbReference type="RefSeq" id="XP_034105920.2"/>
    </source>
</evidence>
<evidence type="ECO:0000313" key="11">
    <source>
        <dbReference type="Proteomes" id="UP000515160"/>
    </source>
</evidence>
<dbReference type="OrthoDB" id="10019582at2759"/>
<evidence type="ECO:0000256" key="10">
    <source>
        <dbReference type="SAM" id="Phobius"/>
    </source>
</evidence>
<proteinExistence type="inferred from homology"/>
<sequence length="405" mass="47868">MSVNTDRSYKMKLRDVENAFKYRRIPYPKRSVELIALLAISCTFFLFMHTNKLNSRLKEMEVKLQPSEFSALGLTGNHISGHDAGKHDDINTLHGTYQYLKSTGQLHTLTPYKLNNTAKAEMDRIFFTRCAKVGSESLIQFMEYLQHVNDFDVDHTGLKQPAKRQLLPRGQARKARYIYDQPAGTAYIEHTSWIDFNHFNMPKPIYINLVRDPVERVISWYYYVRNSYRNAIFYRKNPTAEIQPAAWFKKNYNDCVRSGDPECQYIPMTVKDVVGNFKRQTLFFCGHHEDCLPFDSPLAVQIAKRRVEEEYAVVGTWEETNITLTVLEHYIPRYFARATTIYPIFAEKLKNRNRNNRKPKVDEDVKAMVRRNFTNEYEFYHFCKQRLYKQYIALKRSQLEQVYLS</sequence>
<dbReference type="RefSeq" id="XP_034105920.2">
    <property type="nucleotide sequence ID" value="XM_034250029.2"/>
</dbReference>
<feature type="transmembrane region" description="Helical" evidence="10">
    <location>
        <begin position="31"/>
        <end position="48"/>
    </location>
</feature>
<evidence type="ECO:0000256" key="5">
    <source>
        <dbReference type="ARBA" id="ARBA00022968"/>
    </source>
</evidence>
<dbReference type="GeneID" id="117569031"/>
<dbReference type="InterPro" id="IPR005331">
    <property type="entry name" value="Sulfotransferase"/>
</dbReference>
<evidence type="ECO:0000256" key="1">
    <source>
        <dbReference type="ARBA" id="ARBA00004323"/>
    </source>
</evidence>
<comment type="similarity">
    <text evidence="2">Belongs to the sulfotransferase 3 family.</text>
</comment>
<organism evidence="11 12">
    <name type="scientific">Drosophila albomicans</name>
    <name type="common">Fruit fly</name>
    <dbReference type="NCBI Taxonomy" id="7291"/>
    <lineage>
        <taxon>Eukaryota</taxon>
        <taxon>Metazoa</taxon>
        <taxon>Ecdysozoa</taxon>
        <taxon>Arthropoda</taxon>
        <taxon>Hexapoda</taxon>
        <taxon>Insecta</taxon>
        <taxon>Pterygota</taxon>
        <taxon>Neoptera</taxon>
        <taxon>Endopterygota</taxon>
        <taxon>Diptera</taxon>
        <taxon>Brachycera</taxon>
        <taxon>Muscomorpha</taxon>
        <taxon>Ephydroidea</taxon>
        <taxon>Drosophilidae</taxon>
        <taxon>Drosophila</taxon>
    </lineage>
</organism>
<evidence type="ECO:0000256" key="9">
    <source>
        <dbReference type="ARBA" id="ARBA00023180"/>
    </source>
</evidence>
<evidence type="ECO:0000256" key="4">
    <source>
        <dbReference type="ARBA" id="ARBA00022692"/>
    </source>
</evidence>
<dbReference type="GO" id="GO:0000139">
    <property type="term" value="C:Golgi membrane"/>
    <property type="evidence" value="ECO:0007669"/>
    <property type="project" value="UniProtKB-SubCell"/>
</dbReference>
<evidence type="ECO:0000256" key="6">
    <source>
        <dbReference type="ARBA" id="ARBA00022989"/>
    </source>
</evidence>
<comment type="subcellular location">
    <subcellularLocation>
        <location evidence="1">Golgi apparatus membrane</location>
        <topology evidence="1">Single-pass type II membrane protein</topology>
    </subcellularLocation>
</comment>
<evidence type="ECO:0000256" key="7">
    <source>
        <dbReference type="ARBA" id="ARBA00023034"/>
    </source>
</evidence>
<keyword evidence="5" id="KW-0735">Signal-anchor</keyword>
<dbReference type="CTD" id="5304"/>
<dbReference type="PANTHER" id="PTHR12129">
    <property type="entry name" value="HEPARAN SULFATE 2-O-SULFOTRANSFERASE"/>
    <property type="match status" value="1"/>
</dbReference>
<keyword evidence="4 10" id="KW-0812">Transmembrane</keyword>
<dbReference type="InterPro" id="IPR027417">
    <property type="entry name" value="P-loop_NTPase"/>
</dbReference>
<dbReference type="InterPro" id="IPR007734">
    <property type="entry name" value="Heparan_SO4_2-O-STrfase"/>
</dbReference>
<keyword evidence="3" id="KW-0808">Transferase</keyword>
<dbReference type="Gene3D" id="3.40.50.300">
    <property type="entry name" value="P-loop containing nucleotide triphosphate hydrolases"/>
    <property type="match status" value="1"/>
</dbReference>
<evidence type="ECO:0000256" key="8">
    <source>
        <dbReference type="ARBA" id="ARBA00023136"/>
    </source>
</evidence>
<reference evidence="12" key="1">
    <citation type="submission" date="2025-08" db="UniProtKB">
        <authorList>
            <consortium name="RefSeq"/>
        </authorList>
    </citation>
    <scope>IDENTIFICATION</scope>
    <source>
        <strain evidence="12">15112-1751.03</strain>
        <tissue evidence="12">Whole Adult</tissue>
    </source>
</reference>
<dbReference type="GO" id="GO:0008146">
    <property type="term" value="F:sulfotransferase activity"/>
    <property type="evidence" value="ECO:0007669"/>
    <property type="project" value="InterPro"/>
</dbReference>
<gene>
    <name evidence="12" type="primary">LOC117569031</name>
</gene>